<evidence type="ECO:0000256" key="4">
    <source>
        <dbReference type="ARBA" id="ARBA00022729"/>
    </source>
</evidence>
<dbReference type="Gene3D" id="2.60.40.10">
    <property type="entry name" value="Immunoglobulins"/>
    <property type="match status" value="2"/>
</dbReference>
<dbReference type="SUPFAM" id="SSF49584">
    <property type="entry name" value="Periplasmic chaperone C-domain"/>
    <property type="match status" value="1"/>
</dbReference>
<accession>A0A4Q7SAP2</accession>
<dbReference type="EMBL" id="SGXM01000001">
    <property type="protein sequence ID" value="RZT42957.1"/>
    <property type="molecule type" value="Genomic_DNA"/>
</dbReference>
<dbReference type="Pfam" id="PF02753">
    <property type="entry name" value="PapD_C"/>
    <property type="match status" value="1"/>
</dbReference>
<dbReference type="FunFam" id="2.60.40.10:FF:000458">
    <property type="entry name" value="Molecular chaperone FimC"/>
    <property type="match status" value="1"/>
</dbReference>
<evidence type="ECO:0000256" key="5">
    <source>
        <dbReference type="ARBA" id="ARBA00022764"/>
    </source>
</evidence>
<organism evidence="10 11">
    <name type="scientific">Cupriavidus agavae</name>
    <dbReference type="NCBI Taxonomy" id="1001822"/>
    <lineage>
        <taxon>Bacteria</taxon>
        <taxon>Pseudomonadati</taxon>
        <taxon>Pseudomonadota</taxon>
        <taxon>Betaproteobacteria</taxon>
        <taxon>Burkholderiales</taxon>
        <taxon>Burkholderiaceae</taxon>
        <taxon>Cupriavidus</taxon>
    </lineage>
</organism>
<dbReference type="OrthoDB" id="9131059at2"/>
<dbReference type="InterPro" id="IPR001829">
    <property type="entry name" value="Pili_assmbl_chaperone_bac"/>
</dbReference>
<evidence type="ECO:0000259" key="9">
    <source>
        <dbReference type="Pfam" id="PF02753"/>
    </source>
</evidence>
<dbReference type="InterPro" id="IPR036316">
    <property type="entry name" value="Pili_assmbl_chap_C_dom_sf"/>
</dbReference>
<dbReference type="InterPro" id="IPR013783">
    <property type="entry name" value="Ig-like_fold"/>
</dbReference>
<dbReference type="Proteomes" id="UP000291078">
    <property type="component" value="Unassembled WGS sequence"/>
</dbReference>
<dbReference type="PANTHER" id="PTHR30251:SF2">
    <property type="entry name" value="FIMBRIAL CHAPERONE YADV-RELATED"/>
    <property type="match status" value="1"/>
</dbReference>
<dbReference type="InterPro" id="IPR050643">
    <property type="entry name" value="Periplasmic_pilus_chap"/>
</dbReference>
<feature type="signal peptide" evidence="7">
    <location>
        <begin position="1"/>
        <end position="25"/>
    </location>
</feature>
<evidence type="ECO:0000313" key="11">
    <source>
        <dbReference type="Proteomes" id="UP000291078"/>
    </source>
</evidence>
<dbReference type="InterPro" id="IPR016147">
    <property type="entry name" value="Pili_assmbl_chaperone_N"/>
</dbReference>
<comment type="similarity">
    <text evidence="2">Belongs to the periplasmic pilus chaperone family.</text>
</comment>
<dbReference type="InterPro" id="IPR016148">
    <property type="entry name" value="Pili_assmbl_chaperone_C"/>
</dbReference>
<feature type="domain" description="Pili assembly chaperone N-terminal" evidence="8">
    <location>
        <begin position="26"/>
        <end position="150"/>
    </location>
</feature>
<evidence type="ECO:0000256" key="2">
    <source>
        <dbReference type="ARBA" id="ARBA00007399"/>
    </source>
</evidence>
<dbReference type="GO" id="GO:0030288">
    <property type="term" value="C:outer membrane-bounded periplasmic space"/>
    <property type="evidence" value="ECO:0007669"/>
    <property type="project" value="InterPro"/>
</dbReference>
<dbReference type="RefSeq" id="WP_130390905.1">
    <property type="nucleotide sequence ID" value="NZ_SGXM01000001.1"/>
</dbReference>
<dbReference type="PRINTS" id="PR00969">
    <property type="entry name" value="CHAPERONPILI"/>
</dbReference>
<keyword evidence="3" id="KW-1029">Fimbrium biogenesis</keyword>
<feature type="domain" description="Pili assembly chaperone C-terminal" evidence="9">
    <location>
        <begin position="178"/>
        <end position="241"/>
    </location>
</feature>
<protein>
    <submittedName>
        <fullName evidence="10">Chaperone protein EcpD</fullName>
    </submittedName>
</protein>
<dbReference type="GO" id="GO:0071555">
    <property type="term" value="P:cell wall organization"/>
    <property type="evidence" value="ECO:0007669"/>
    <property type="project" value="InterPro"/>
</dbReference>
<keyword evidence="5" id="KW-0574">Periplasm</keyword>
<sequence>MSCIAKIRAPLAGLLLALAAHSTSASVVLTGTRVVYPAEDHEVTVKLTNEGQAPALVQAWIDDGDAGTAPDESTAPFLIAPPLFRLEPQKGQSLRIIALDTSQPADRESVYYLNVLEVPPMGDASGDTASNTLQFALRSRVKLFYRPTGLAGRADDAPTRVTWRFARNAEGRPVLAAHNPSAFHITFTRVHATLGAREFSNADGGMVAPGGTMEFAVGDGAPAEGQPDRVRFITINDFGADATAEYEPRRTGAAAR</sequence>
<keyword evidence="4 7" id="KW-0732">Signal</keyword>
<dbReference type="PANTHER" id="PTHR30251">
    <property type="entry name" value="PILUS ASSEMBLY CHAPERONE"/>
    <property type="match status" value="1"/>
</dbReference>
<dbReference type="InterPro" id="IPR008962">
    <property type="entry name" value="PapD-like_sf"/>
</dbReference>
<keyword evidence="6" id="KW-0143">Chaperone</keyword>
<evidence type="ECO:0000313" key="10">
    <source>
        <dbReference type="EMBL" id="RZT42957.1"/>
    </source>
</evidence>
<comment type="subcellular location">
    <subcellularLocation>
        <location evidence="1">Periplasm</location>
    </subcellularLocation>
</comment>
<evidence type="ECO:0000259" key="8">
    <source>
        <dbReference type="Pfam" id="PF00345"/>
    </source>
</evidence>
<feature type="chain" id="PRO_5020552750" evidence="7">
    <location>
        <begin position="26"/>
        <end position="256"/>
    </location>
</feature>
<dbReference type="AlphaFoldDB" id="A0A4Q7SAP2"/>
<name>A0A4Q7SAP2_9BURK</name>
<evidence type="ECO:0000256" key="1">
    <source>
        <dbReference type="ARBA" id="ARBA00004418"/>
    </source>
</evidence>
<dbReference type="SUPFAM" id="SSF49354">
    <property type="entry name" value="PapD-like"/>
    <property type="match status" value="1"/>
</dbReference>
<dbReference type="Pfam" id="PF00345">
    <property type="entry name" value="PapD_N"/>
    <property type="match status" value="1"/>
</dbReference>
<proteinExistence type="inferred from homology"/>
<reference evidence="10 11" key="1">
    <citation type="journal article" date="2015" name="Stand. Genomic Sci.">
        <title>Genomic Encyclopedia of Bacterial and Archaeal Type Strains, Phase III: the genomes of soil and plant-associated and newly described type strains.</title>
        <authorList>
            <person name="Whitman W.B."/>
            <person name="Woyke T."/>
            <person name="Klenk H.P."/>
            <person name="Zhou Y."/>
            <person name="Lilburn T.G."/>
            <person name="Beck B.J."/>
            <person name="De Vos P."/>
            <person name="Vandamme P."/>
            <person name="Eisen J.A."/>
            <person name="Garrity G."/>
            <person name="Hugenholtz P."/>
            <person name="Kyrpides N.C."/>
        </authorList>
    </citation>
    <scope>NUCLEOTIDE SEQUENCE [LARGE SCALE GENOMIC DNA]</scope>
    <source>
        <strain evidence="10 11">ASC-9842</strain>
    </source>
</reference>
<evidence type="ECO:0000256" key="3">
    <source>
        <dbReference type="ARBA" id="ARBA00022558"/>
    </source>
</evidence>
<keyword evidence="11" id="KW-1185">Reference proteome</keyword>
<gene>
    <name evidence="10" type="ORF">EV147_2003</name>
</gene>
<evidence type="ECO:0000256" key="7">
    <source>
        <dbReference type="SAM" id="SignalP"/>
    </source>
</evidence>
<comment type="caution">
    <text evidence="10">The sequence shown here is derived from an EMBL/GenBank/DDBJ whole genome shotgun (WGS) entry which is preliminary data.</text>
</comment>
<evidence type="ECO:0000256" key="6">
    <source>
        <dbReference type="ARBA" id="ARBA00023186"/>
    </source>
</evidence>